<dbReference type="Gene3D" id="3.40.50.300">
    <property type="entry name" value="P-loop containing nucleotide triphosphate hydrolases"/>
    <property type="match status" value="1"/>
</dbReference>
<dbReference type="InterPro" id="IPR020568">
    <property type="entry name" value="Ribosomal_Su5_D2-typ_SF"/>
</dbReference>
<evidence type="ECO:0000256" key="3">
    <source>
        <dbReference type="ARBA" id="ARBA00022840"/>
    </source>
</evidence>
<feature type="domain" description="MCM C-terminal AAA(+) ATPase" evidence="4">
    <location>
        <begin position="299"/>
        <end position="357"/>
    </location>
</feature>
<protein>
    <submittedName>
        <fullName evidence="5">Mg chelatase-related protein</fullName>
    </submittedName>
</protein>
<dbReference type="PRINTS" id="PR01657">
    <property type="entry name" value="MCMFAMILY"/>
</dbReference>
<dbReference type="InterPro" id="IPR025158">
    <property type="entry name" value="Mg_chelat-rel_C"/>
</dbReference>
<dbReference type="NCBIfam" id="TIGR00368">
    <property type="entry name" value="YifB family Mg chelatase-like AAA ATPase"/>
    <property type="match status" value="1"/>
</dbReference>
<dbReference type="PATRIC" id="fig|1618371.3.peg.614"/>
<proteinExistence type="inferred from homology"/>
<dbReference type="Pfam" id="PF13541">
    <property type="entry name" value="ChlI"/>
    <property type="match status" value="1"/>
</dbReference>
<dbReference type="GO" id="GO:0005524">
    <property type="term" value="F:ATP binding"/>
    <property type="evidence" value="ECO:0007669"/>
    <property type="project" value="UniProtKB-KW"/>
</dbReference>
<dbReference type="InterPro" id="IPR045006">
    <property type="entry name" value="CHLI-like"/>
</dbReference>
<keyword evidence="3" id="KW-0067">ATP-binding</keyword>
<name>A0A0G1UTT2_9BACT</name>
<evidence type="ECO:0000313" key="6">
    <source>
        <dbReference type="Proteomes" id="UP000033860"/>
    </source>
</evidence>
<dbReference type="Pfam" id="PF01078">
    <property type="entry name" value="Mg_chelatase"/>
    <property type="match status" value="1"/>
</dbReference>
<evidence type="ECO:0000259" key="4">
    <source>
        <dbReference type="PROSITE" id="PS50051"/>
    </source>
</evidence>
<dbReference type="EMBL" id="LCNT01000004">
    <property type="protein sequence ID" value="KKU61110.1"/>
    <property type="molecule type" value="Genomic_DNA"/>
</dbReference>
<dbReference type="AlphaFoldDB" id="A0A0G1UTT2"/>
<dbReference type="InterPro" id="IPR003593">
    <property type="entry name" value="AAA+_ATPase"/>
</dbReference>
<reference evidence="5 6" key="1">
    <citation type="journal article" date="2015" name="Nature">
        <title>rRNA introns, odd ribosomes, and small enigmatic genomes across a large radiation of phyla.</title>
        <authorList>
            <person name="Brown C.T."/>
            <person name="Hug L.A."/>
            <person name="Thomas B.C."/>
            <person name="Sharon I."/>
            <person name="Castelle C.J."/>
            <person name="Singh A."/>
            <person name="Wilkins M.J."/>
            <person name="Williams K.H."/>
            <person name="Banfield J.F."/>
        </authorList>
    </citation>
    <scope>NUCLEOTIDE SEQUENCE [LARGE SCALE GENOMIC DNA]</scope>
</reference>
<dbReference type="Proteomes" id="UP000033860">
    <property type="component" value="Unassembled WGS sequence"/>
</dbReference>
<keyword evidence="2" id="KW-0547">Nucleotide-binding</keyword>
<organism evidence="5 6">
    <name type="scientific">Candidatus Beckwithbacteria bacterium GW2011_GWB1_47_15</name>
    <dbReference type="NCBI Taxonomy" id="1618371"/>
    <lineage>
        <taxon>Bacteria</taxon>
        <taxon>Candidatus Beckwithiibacteriota</taxon>
    </lineage>
</organism>
<comment type="caution">
    <text evidence="5">The sequence shown here is derived from an EMBL/GenBank/DDBJ whole genome shotgun (WGS) entry which is preliminary data.</text>
</comment>
<dbReference type="PANTHER" id="PTHR32039">
    <property type="entry name" value="MAGNESIUM-CHELATASE SUBUNIT CHLI"/>
    <property type="match status" value="1"/>
</dbReference>
<dbReference type="PANTHER" id="PTHR32039:SF7">
    <property type="entry name" value="COMPETENCE PROTEIN COMM"/>
    <property type="match status" value="1"/>
</dbReference>
<comment type="similarity">
    <text evidence="1">Belongs to the Mg-chelatase subunits D/I family. ComM subfamily.</text>
</comment>
<dbReference type="InterPro" id="IPR004482">
    <property type="entry name" value="Mg_chelat-rel"/>
</dbReference>
<dbReference type="PROSITE" id="PS50051">
    <property type="entry name" value="MCM_2"/>
    <property type="match status" value="1"/>
</dbReference>
<dbReference type="SUPFAM" id="SSF52540">
    <property type="entry name" value="P-loop containing nucleoside triphosphate hydrolases"/>
    <property type="match status" value="1"/>
</dbReference>
<evidence type="ECO:0000256" key="1">
    <source>
        <dbReference type="ARBA" id="ARBA00006354"/>
    </source>
</evidence>
<accession>A0A0G1UTT2</accession>
<dbReference type="Gene3D" id="3.30.230.10">
    <property type="match status" value="1"/>
</dbReference>
<gene>
    <name evidence="5" type="ORF">UX85_C0004G0031</name>
</gene>
<evidence type="ECO:0000256" key="2">
    <source>
        <dbReference type="ARBA" id="ARBA00022741"/>
    </source>
</evidence>
<evidence type="ECO:0000313" key="5">
    <source>
        <dbReference type="EMBL" id="KKU61110.1"/>
    </source>
</evidence>
<dbReference type="InterPro" id="IPR027417">
    <property type="entry name" value="P-loop_NTPase"/>
</dbReference>
<dbReference type="GO" id="GO:0003677">
    <property type="term" value="F:DNA binding"/>
    <property type="evidence" value="ECO:0007669"/>
    <property type="project" value="InterPro"/>
</dbReference>
<dbReference type="Pfam" id="PF13335">
    <property type="entry name" value="Mg_chelatase_C"/>
    <property type="match status" value="1"/>
</dbReference>
<dbReference type="InterPro" id="IPR001208">
    <property type="entry name" value="MCM_dom"/>
</dbReference>
<dbReference type="SMART" id="SM00382">
    <property type="entry name" value="AAA"/>
    <property type="match status" value="1"/>
</dbReference>
<dbReference type="InterPro" id="IPR000523">
    <property type="entry name" value="Mg_chelatse_chII-like_cat_dom"/>
</dbReference>
<dbReference type="SUPFAM" id="SSF54211">
    <property type="entry name" value="Ribosomal protein S5 domain 2-like"/>
    <property type="match status" value="1"/>
</dbReference>
<sequence>MLTKVHSLASRGLEAIEVEVEVNVAGRGFPGFNIVGLPNKAIEEAKERVRTALVNSGVEFPQKKITVNMAPADIPKEGSGYDLPIAVGILAATGDIPSFAEAPEGKPSAYFYGELGLDGKLRHTRGVFLLGMLAKDKGVNQVFVPKLSANEAAVVSGIKVYPVGDLLKLVRHLRQEKVIRPLKTMPTKEVISEAEVEFDFAEVAGQEQAKRALEIAAAGGHNVFMAGPPGAGKTMLARALPGILPELTEAEALEVTKIYSVTGNIEPGGGLIRRRPFRTPHHTTSRAGLVGGGSKPMPGEISLAHRGVLFLDEFAEYTRSTLEALRQPMEDGVVSVVRAAGTVKFPAKFMLVAAANPCPCGFLTHPKKECKCSLGQIKRYQKRLSGPILDRIDLHVNVPFVEIEKLRQRHTPGVKDVHTPGVESSEVIRERIKLARKAQVVRFSDEPGLFANAEMRNKQVKKYCRLNSEVENLLQQAAVSFNLSARSYFRLIKVARTIADLAGEKEIATSHMAEALQYRIREDS</sequence>
<dbReference type="InterPro" id="IPR014721">
    <property type="entry name" value="Ribsml_uS5_D2-typ_fold_subgr"/>
</dbReference>